<dbReference type="EMBL" id="KQ459249">
    <property type="protein sequence ID" value="KPJ02422.1"/>
    <property type="molecule type" value="Genomic_DNA"/>
</dbReference>
<reference evidence="1 2" key="1">
    <citation type="journal article" date="2015" name="Nat. Commun.">
        <title>Outbred genome sequencing and CRISPR/Cas9 gene editing in butterflies.</title>
        <authorList>
            <person name="Li X."/>
            <person name="Fan D."/>
            <person name="Zhang W."/>
            <person name="Liu G."/>
            <person name="Zhang L."/>
            <person name="Zhao L."/>
            <person name="Fang X."/>
            <person name="Chen L."/>
            <person name="Dong Y."/>
            <person name="Chen Y."/>
            <person name="Ding Y."/>
            <person name="Zhao R."/>
            <person name="Feng M."/>
            <person name="Zhu Y."/>
            <person name="Feng Y."/>
            <person name="Jiang X."/>
            <person name="Zhu D."/>
            <person name="Xiang H."/>
            <person name="Feng X."/>
            <person name="Li S."/>
            <person name="Wang J."/>
            <person name="Zhang G."/>
            <person name="Kronforst M.R."/>
            <person name="Wang W."/>
        </authorList>
    </citation>
    <scope>NUCLEOTIDE SEQUENCE [LARGE SCALE GENOMIC DNA]</scope>
    <source>
        <strain evidence="1">Ya'a_city_454_Px</strain>
        <tissue evidence="1">Whole body</tissue>
    </source>
</reference>
<keyword evidence="2" id="KW-1185">Reference proteome</keyword>
<evidence type="ECO:0000313" key="1">
    <source>
        <dbReference type="EMBL" id="KPJ02422.1"/>
    </source>
</evidence>
<evidence type="ECO:0000313" key="2">
    <source>
        <dbReference type="Proteomes" id="UP000053268"/>
    </source>
</evidence>
<accession>A0A194QAB9</accession>
<dbReference type="AlphaFoldDB" id="A0A194QAB9"/>
<gene>
    <name evidence="1" type="ORF">RR46_08219</name>
</gene>
<organism evidence="1 2">
    <name type="scientific">Papilio xuthus</name>
    <name type="common">Asian swallowtail butterfly</name>
    <dbReference type="NCBI Taxonomy" id="66420"/>
    <lineage>
        <taxon>Eukaryota</taxon>
        <taxon>Metazoa</taxon>
        <taxon>Ecdysozoa</taxon>
        <taxon>Arthropoda</taxon>
        <taxon>Hexapoda</taxon>
        <taxon>Insecta</taxon>
        <taxon>Pterygota</taxon>
        <taxon>Neoptera</taxon>
        <taxon>Endopterygota</taxon>
        <taxon>Lepidoptera</taxon>
        <taxon>Glossata</taxon>
        <taxon>Ditrysia</taxon>
        <taxon>Papilionoidea</taxon>
        <taxon>Papilionidae</taxon>
        <taxon>Papilioninae</taxon>
        <taxon>Papilio</taxon>
    </lineage>
</organism>
<dbReference type="Proteomes" id="UP000053268">
    <property type="component" value="Unassembled WGS sequence"/>
</dbReference>
<name>A0A194QAB9_PAPXU</name>
<proteinExistence type="predicted"/>
<evidence type="ECO:0008006" key="3">
    <source>
        <dbReference type="Google" id="ProtNLM"/>
    </source>
</evidence>
<sequence length="86" mass="9013">MGAPLCGQLAFQLAGVNEECYEVLSTGPYLLLQFTANSATPGQGFAATFHFQPPPDSTAADSDRLLKLSFGKAFESLGPEVSATSK</sequence>
<protein>
    <recommendedName>
        <fullName evidence="3">CUB domain-containing protein</fullName>
    </recommendedName>
</protein>